<gene>
    <name evidence="2" type="ORF">LTRI10_LOCUS29091</name>
</gene>
<keyword evidence="1" id="KW-0732">Signal</keyword>
<feature type="chain" id="PRO_5043864282" evidence="1">
    <location>
        <begin position="19"/>
        <end position="120"/>
    </location>
</feature>
<evidence type="ECO:0000313" key="3">
    <source>
        <dbReference type="Proteomes" id="UP001497516"/>
    </source>
</evidence>
<sequence>MVFNWFIIFFILFPSEFPRESRNESRWRQMAAEESESKEKQKAGAVLRRQSRQVMVWQRRKKARTVYADGEGKQEARKKGEDVTKLAWVLCFSLFLLTDRLKRKEEESIWMCPSFATLLF</sequence>
<accession>A0AAV2EQR8</accession>
<dbReference type="AlphaFoldDB" id="A0AAV2EQR8"/>
<evidence type="ECO:0000313" key="2">
    <source>
        <dbReference type="EMBL" id="CAL1388149.1"/>
    </source>
</evidence>
<dbReference type="Proteomes" id="UP001497516">
    <property type="component" value="Chromosome 5"/>
</dbReference>
<dbReference type="EMBL" id="OZ034818">
    <property type="protein sequence ID" value="CAL1388149.1"/>
    <property type="molecule type" value="Genomic_DNA"/>
</dbReference>
<feature type="signal peptide" evidence="1">
    <location>
        <begin position="1"/>
        <end position="18"/>
    </location>
</feature>
<evidence type="ECO:0000256" key="1">
    <source>
        <dbReference type="SAM" id="SignalP"/>
    </source>
</evidence>
<name>A0AAV2EQR8_9ROSI</name>
<organism evidence="2 3">
    <name type="scientific">Linum trigynum</name>
    <dbReference type="NCBI Taxonomy" id="586398"/>
    <lineage>
        <taxon>Eukaryota</taxon>
        <taxon>Viridiplantae</taxon>
        <taxon>Streptophyta</taxon>
        <taxon>Embryophyta</taxon>
        <taxon>Tracheophyta</taxon>
        <taxon>Spermatophyta</taxon>
        <taxon>Magnoliopsida</taxon>
        <taxon>eudicotyledons</taxon>
        <taxon>Gunneridae</taxon>
        <taxon>Pentapetalae</taxon>
        <taxon>rosids</taxon>
        <taxon>fabids</taxon>
        <taxon>Malpighiales</taxon>
        <taxon>Linaceae</taxon>
        <taxon>Linum</taxon>
    </lineage>
</organism>
<proteinExistence type="predicted"/>
<protein>
    <submittedName>
        <fullName evidence="2">Uncharacterized protein</fullName>
    </submittedName>
</protein>
<reference evidence="2 3" key="1">
    <citation type="submission" date="2024-04" db="EMBL/GenBank/DDBJ databases">
        <authorList>
            <person name="Fracassetti M."/>
        </authorList>
    </citation>
    <scope>NUCLEOTIDE SEQUENCE [LARGE SCALE GENOMIC DNA]</scope>
</reference>
<keyword evidence="3" id="KW-1185">Reference proteome</keyword>